<dbReference type="EMBL" id="CP099582">
    <property type="protein sequence ID" value="USS41744.1"/>
    <property type="molecule type" value="Genomic_DNA"/>
</dbReference>
<evidence type="ECO:0000313" key="1">
    <source>
        <dbReference type="EMBL" id="USS41744.1"/>
    </source>
</evidence>
<reference evidence="1" key="1">
    <citation type="journal article" date="1998" name="Int. J. Syst. Bacteriol. 48 Pt">
        <title>Thermococcus guaymasensis sp. nov. and Thermococcus aggregans sp. nov., two novel thermophilic archaea isolated from the Guaymas Basin hydrothermal vent site.</title>
        <authorList>
            <person name="Canganella F."/>
            <person name="Jones W.J."/>
            <person name="Gambacorta A."/>
            <person name="Antranikian G."/>
        </authorList>
    </citation>
    <scope>NUCLEOTIDE SEQUENCE</scope>
    <source>
        <strain evidence="1">TY</strain>
    </source>
</reference>
<keyword evidence="2" id="KW-1185">Reference proteome</keyword>
<dbReference type="KEGG" id="tagg:NF865_10365"/>
<evidence type="ECO:0000313" key="2">
    <source>
        <dbReference type="Proteomes" id="UP001055732"/>
    </source>
</evidence>
<feature type="non-terminal residue" evidence="1">
    <location>
        <position position="1"/>
    </location>
</feature>
<keyword evidence="1" id="KW-0547">Nucleotide-binding</keyword>
<sequence length="46" mass="5405">AVNIPPGCRFHPRCLYMEKGLCDAKHPQLVEYEHNHWAECHLIGKY</sequence>
<accession>A0A9E7MZ93</accession>
<dbReference type="GO" id="GO:0005524">
    <property type="term" value="F:ATP binding"/>
    <property type="evidence" value="ECO:0007669"/>
    <property type="project" value="UniProtKB-KW"/>
</dbReference>
<gene>
    <name evidence="1" type="ORF">NF865_10365</name>
</gene>
<protein>
    <submittedName>
        <fullName evidence="1">Oligopeptide ABC transporter ATP-binding protein</fullName>
    </submittedName>
</protein>
<dbReference type="AlphaFoldDB" id="A0A9E7MZ93"/>
<proteinExistence type="predicted"/>
<dbReference type="Proteomes" id="UP001055732">
    <property type="component" value="Chromosome"/>
</dbReference>
<name>A0A9E7MZ93_THEAG</name>
<organism evidence="1 2">
    <name type="scientific">Thermococcus aggregans</name>
    <dbReference type="NCBI Taxonomy" id="110163"/>
    <lineage>
        <taxon>Archaea</taxon>
        <taxon>Methanobacteriati</taxon>
        <taxon>Methanobacteriota</taxon>
        <taxon>Thermococci</taxon>
        <taxon>Thermococcales</taxon>
        <taxon>Thermococcaceae</taxon>
        <taxon>Thermococcus</taxon>
    </lineage>
</organism>
<reference evidence="1" key="2">
    <citation type="submission" date="2022-06" db="EMBL/GenBank/DDBJ databases">
        <authorList>
            <person name="Park Y.-J."/>
        </authorList>
    </citation>
    <scope>NUCLEOTIDE SEQUENCE</scope>
    <source>
        <strain evidence="1">TY</strain>
    </source>
</reference>
<keyword evidence="1" id="KW-0067">ATP-binding</keyword>